<dbReference type="PROSITE" id="PS00893">
    <property type="entry name" value="NUDIX_BOX"/>
    <property type="match status" value="1"/>
</dbReference>
<dbReference type="InterPro" id="IPR020084">
    <property type="entry name" value="NUDIX_hydrolase_CS"/>
</dbReference>
<evidence type="ECO:0000256" key="1">
    <source>
        <dbReference type="ARBA" id="ARBA00001946"/>
    </source>
</evidence>
<comment type="caution">
    <text evidence="7">The sequence shown here is derived from an EMBL/GenBank/DDBJ whole genome shotgun (WGS) entry which is preliminary data.</text>
</comment>
<keyword evidence="5" id="KW-0460">Magnesium</keyword>
<organism evidence="7 8">
    <name type="scientific">Zingiber officinale</name>
    <name type="common">Ginger</name>
    <name type="synonym">Amomum zingiber</name>
    <dbReference type="NCBI Taxonomy" id="94328"/>
    <lineage>
        <taxon>Eukaryota</taxon>
        <taxon>Viridiplantae</taxon>
        <taxon>Streptophyta</taxon>
        <taxon>Embryophyta</taxon>
        <taxon>Tracheophyta</taxon>
        <taxon>Spermatophyta</taxon>
        <taxon>Magnoliopsida</taxon>
        <taxon>Liliopsida</taxon>
        <taxon>Zingiberales</taxon>
        <taxon>Zingiberaceae</taxon>
        <taxon>Zingiber</taxon>
    </lineage>
</organism>
<evidence type="ECO:0000256" key="2">
    <source>
        <dbReference type="ARBA" id="ARBA00005582"/>
    </source>
</evidence>
<evidence type="ECO:0000259" key="6">
    <source>
        <dbReference type="PROSITE" id="PS51462"/>
    </source>
</evidence>
<dbReference type="AlphaFoldDB" id="A0A8J5G8Q5"/>
<dbReference type="GO" id="GO:0016462">
    <property type="term" value="F:pyrophosphatase activity"/>
    <property type="evidence" value="ECO:0007669"/>
    <property type="project" value="InterPro"/>
</dbReference>
<dbReference type="Pfam" id="PF00293">
    <property type="entry name" value="NUDIX"/>
    <property type="match status" value="1"/>
</dbReference>
<dbReference type="GO" id="GO:0046872">
    <property type="term" value="F:metal ion binding"/>
    <property type="evidence" value="ECO:0007669"/>
    <property type="project" value="UniProtKB-KW"/>
</dbReference>
<dbReference type="GO" id="GO:0005737">
    <property type="term" value="C:cytoplasm"/>
    <property type="evidence" value="ECO:0007669"/>
    <property type="project" value="TreeGrafter"/>
</dbReference>
<dbReference type="InterPro" id="IPR015797">
    <property type="entry name" value="NUDIX_hydrolase-like_dom_sf"/>
</dbReference>
<sequence length="193" mass="21774">MANSGPQKCRQLQRYTSCGSRLIVGQSINLIIDWCIPYKIKNKEAACDIIPHQSVEVLVVSSTKKRAEIMFPKGGWEADETMIQAAYRETYEEAGVLGIVEGNLGKWSYKSKSNDNRDREAVMFAFNVKEEVIYWPEGALRTRKWMSVEEVMAECKHVWMKEALARFVFCLSSSITKTDDDDGGGVGGSLDHH</sequence>
<keyword evidence="4" id="KW-0378">Hydrolase</keyword>
<evidence type="ECO:0000313" key="7">
    <source>
        <dbReference type="EMBL" id="KAG6501751.1"/>
    </source>
</evidence>
<dbReference type="PANTHER" id="PTHR12629">
    <property type="entry name" value="DIPHOSPHOINOSITOL POLYPHOSPHATE PHOSPHOHYDROLASE"/>
    <property type="match status" value="1"/>
</dbReference>
<evidence type="ECO:0000256" key="3">
    <source>
        <dbReference type="ARBA" id="ARBA00022723"/>
    </source>
</evidence>
<comment type="cofactor">
    <cofactor evidence="1">
        <name>Mg(2+)</name>
        <dbReference type="ChEBI" id="CHEBI:18420"/>
    </cofactor>
</comment>
<gene>
    <name evidence="7" type="ORF">ZIOFF_041634</name>
</gene>
<keyword evidence="8" id="KW-1185">Reference proteome</keyword>
<keyword evidence="3" id="KW-0479">Metal-binding</keyword>
<dbReference type="PANTHER" id="PTHR12629:SF42">
    <property type="entry name" value="OS02G0734300 PROTEIN"/>
    <property type="match status" value="1"/>
</dbReference>
<dbReference type="PROSITE" id="PS51462">
    <property type="entry name" value="NUDIX"/>
    <property type="match status" value="1"/>
</dbReference>
<accession>A0A8J5G8Q5</accession>
<feature type="domain" description="Nudix hydrolase" evidence="6">
    <location>
        <begin position="42"/>
        <end position="168"/>
    </location>
</feature>
<dbReference type="CDD" id="cd04666">
    <property type="entry name" value="NUDIX_DIPP2_like_Nudt4"/>
    <property type="match status" value="1"/>
</dbReference>
<dbReference type="SUPFAM" id="SSF55811">
    <property type="entry name" value="Nudix"/>
    <property type="match status" value="1"/>
</dbReference>
<proteinExistence type="inferred from homology"/>
<dbReference type="InterPro" id="IPR000086">
    <property type="entry name" value="NUDIX_hydrolase_dom"/>
</dbReference>
<name>A0A8J5G8Q5_ZINOF</name>
<protein>
    <recommendedName>
        <fullName evidence="6">Nudix hydrolase domain-containing protein</fullName>
    </recommendedName>
</protein>
<evidence type="ECO:0000256" key="4">
    <source>
        <dbReference type="ARBA" id="ARBA00022801"/>
    </source>
</evidence>
<dbReference type="EMBL" id="JACMSC010000011">
    <property type="protein sequence ID" value="KAG6501751.1"/>
    <property type="molecule type" value="Genomic_DNA"/>
</dbReference>
<dbReference type="InterPro" id="IPR047198">
    <property type="entry name" value="DDP-like_NUDIX"/>
</dbReference>
<evidence type="ECO:0000256" key="5">
    <source>
        <dbReference type="ARBA" id="ARBA00022842"/>
    </source>
</evidence>
<dbReference type="Gene3D" id="3.90.79.10">
    <property type="entry name" value="Nucleoside Triphosphate Pyrophosphohydrolase"/>
    <property type="match status" value="1"/>
</dbReference>
<evidence type="ECO:0000313" key="8">
    <source>
        <dbReference type="Proteomes" id="UP000734854"/>
    </source>
</evidence>
<dbReference type="Proteomes" id="UP000734854">
    <property type="component" value="Unassembled WGS sequence"/>
</dbReference>
<dbReference type="GO" id="GO:0005634">
    <property type="term" value="C:nucleus"/>
    <property type="evidence" value="ECO:0007669"/>
    <property type="project" value="TreeGrafter"/>
</dbReference>
<comment type="similarity">
    <text evidence="2">Belongs to the Nudix hydrolase family.</text>
</comment>
<reference evidence="7 8" key="1">
    <citation type="submission" date="2020-08" db="EMBL/GenBank/DDBJ databases">
        <title>Plant Genome Project.</title>
        <authorList>
            <person name="Zhang R.-G."/>
        </authorList>
    </citation>
    <scope>NUCLEOTIDE SEQUENCE [LARGE SCALE GENOMIC DNA]</scope>
    <source>
        <tissue evidence="7">Rhizome</tissue>
    </source>
</reference>